<dbReference type="InterPro" id="IPR027417">
    <property type="entry name" value="P-loop_NTPase"/>
</dbReference>
<gene>
    <name evidence="2" type="ORF">F2Z29_11215</name>
</gene>
<dbReference type="EMBL" id="VWAW01000008">
    <property type="protein sequence ID" value="KAA5173765.1"/>
    <property type="molecule type" value="Genomic_DNA"/>
</dbReference>
<sequence>MWKLSEITAENICSFNNLHYVLNQGVTTLVFGNNMDNDSQGSNGSGKSALIECIATGITGSPLRKVKNEEIINDSADECMIRLEFFNDTSDEVFVILRRILRKGGSMVECLIKREGKLVTTDEAVRPGVDAYNKYILEKLGITKDELYNNFLLSRHKYQDFLSSSDRDKKEIINRFSNASLVDIAVDKVLEDKKPVDEALHKAELKVAGLDGRIEMLAEQIQKEEDSTREKARTKSQRLADMEKSIGEKRALIRDCKEEMEILKASYTEIEKADKQMQALEDSESSVGECLEIITGLLAPLQCGSLSDWNGIVTDKKDKIEKLSGELSLWDTALEETKKKLHEATRKRDSFQEKYRVFSENMKVKVSGYDEELKRLDMQITGLNDQITELGKQKATLTTAIENLNNKLAGTITCPVCRHQFLLSDENFDVEAARRQMKEKETEKGKLENLLAECRKQSGSIEESEKKIHAGKRDLTGQNVTWEEKIQEAEKSRRAAVGLQEEAGQSKERVIRSINSIQTELDGIRRKLFDEAFSLLDDAYKSIRRNIGSCGEDIKAAESAIGILENTMKELKESSGSDILVSLEASLKEYRKQSSEAVIEKEKLEKQANELMRQADVFLQFKSFLANTKIAALAKVTNEFLESIGSDIRLHLSGFTSLKSGKVREKISVSLLRSGMDCGSFDKFSEGEKCRVNLATILAMQKLVNGNCEEDKGLNLIVLDEILSPVDEDGLASMFGVLNQSGITTLVISHGNISESYPYKLIIHKKNGQSYINNLN</sequence>
<dbReference type="AlphaFoldDB" id="A0A642KPK2"/>
<protein>
    <submittedName>
        <fullName evidence="2">AAA family ATPase</fullName>
    </submittedName>
</protein>
<name>A0A642KPK2_BACFG</name>
<feature type="coiled-coil region" evidence="1">
    <location>
        <begin position="334"/>
        <end position="492"/>
    </location>
</feature>
<feature type="coiled-coil region" evidence="1">
    <location>
        <begin position="253"/>
        <end position="283"/>
    </location>
</feature>
<proteinExistence type="predicted"/>
<evidence type="ECO:0000256" key="1">
    <source>
        <dbReference type="SAM" id="Coils"/>
    </source>
</evidence>
<dbReference type="CDD" id="cd00267">
    <property type="entry name" value="ABC_ATPase"/>
    <property type="match status" value="1"/>
</dbReference>
<dbReference type="PANTHER" id="PTHR32114:SF2">
    <property type="entry name" value="ABC TRANSPORTER ABCH.3"/>
    <property type="match status" value="1"/>
</dbReference>
<comment type="caution">
    <text evidence="2">The sequence shown here is derived from an EMBL/GenBank/DDBJ whole genome shotgun (WGS) entry which is preliminary data.</text>
</comment>
<feature type="coiled-coil region" evidence="1">
    <location>
        <begin position="554"/>
        <end position="614"/>
    </location>
</feature>
<dbReference type="Gene3D" id="3.40.50.300">
    <property type="entry name" value="P-loop containing nucleotide triphosphate hydrolases"/>
    <property type="match status" value="2"/>
</dbReference>
<dbReference type="Proteomes" id="UP000436803">
    <property type="component" value="Unassembled WGS sequence"/>
</dbReference>
<keyword evidence="1" id="KW-0175">Coiled coil</keyword>
<organism evidence="2 3">
    <name type="scientific">Bacteroides fragilis</name>
    <dbReference type="NCBI Taxonomy" id="817"/>
    <lineage>
        <taxon>Bacteria</taxon>
        <taxon>Pseudomonadati</taxon>
        <taxon>Bacteroidota</taxon>
        <taxon>Bacteroidia</taxon>
        <taxon>Bacteroidales</taxon>
        <taxon>Bacteroidaceae</taxon>
        <taxon>Bacteroides</taxon>
    </lineage>
</organism>
<dbReference type="SUPFAM" id="SSF52540">
    <property type="entry name" value="P-loop containing nucleoside triphosphate hydrolases"/>
    <property type="match status" value="1"/>
</dbReference>
<reference evidence="2 3" key="1">
    <citation type="journal article" date="2019" name="Nat. Med.">
        <title>A library of human gut bacterial isolates paired with longitudinal multiomics data enables mechanistic microbiome research.</title>
        <authorList>
            <person name="Poyet M."/>
            <person name="Groussin M."/>
            <person name="Gibbons S.M."/>
            <person name="Avila-Pacheco J."/>
            <person name="Jiang X."/>
            <person name="Kearney S.M."/>
            <person name="Perrotta A.R."/>
            <person name="Berdy B."/>
            <person name="Zhao S."/>
            <person name="Lieberman T.D."/>
            <person name="Swanson P.K."/>
            <person name="Smith M."/>
            <person name="Roesemann S."/>
            <person name="Alexander J.E."/>
            <person name="Rich S.A."/>
            <person name="Livny J."/>
            <person name="Vlamakis H."/>
            <person name="Clish C."/>
            <person name="Bullock K."/>
            <person name="Deik A."/>
            <person name="Scott J."/>
            <person name="Pierce K.A."/>
            <person name="Xavier R.J."/>
            <person name="Alm E.J."/>
        </authorList>
    </citation>
    <scope>NUCLEOTIDE SEQUENCE [LARGE SCALE GENOMIC DNA]</scope>
    <source>
        <strain evidence="2 3">BIOML-A7</strain>
    </source>
</reference>
<dbReference type="PANTHER" id="PTHR32114">
    <property type="entry name" value="ABC TRANSPORTER ABCH.3"/>
    <property type="match status" value="1"/>
</dbReference>
<evidence type="ECO:0000313" key="2">
    <source>
        <dbReference type="EMBL" id="KAA5173765.1"/>
    </source>
</evidence>
<accession>A0A642KPK2</accession>
<evidence type="ECO:0000313" key="3">
    <source>
        <dbReference type="Proteomes" id="UP000436803"/>
    </source>
</evidence>